<gene>
    <name evidence="2" type="ORF">N8I77_005744</name>
</gene>
<feature type="domain" description="Heterokaryon incompatibility" evidence="1">
    <location>
        <begin position="11"/>
        <end position="129"/>
    </location>
</feature>
<comment type="caution">
    <text evidence="2">The sequence shown here is derived from an EMBL/GenBank/DDBJ whole genome shotgun (WGS) entry which is preliminary data.</text>
</comment>
<dbReference type="PANTHER" id="PTHR24148">
    <property type="entry name" value="ANKYRIN REPEAT DOMAIN-CONTAINING PROTEIN 39 HOMOLOG-RELATED"/>
    <property type="match status" value="1"/>
</dbReference>
<evidence type="ECO:0000313" key="2">
    <source>
        <dbReference type="EMBL" id="KAK2607035.1"/>
    </source>
</evidence>
<proteinExistence type="predicted"/>
<dbReference type="Pfam" id="PF06985">
    <property type="entry name" value="HET"/>
    <property type="match status" value="1"/>
</dbReference>
<sequence length="462" mass="52285">MTKYGIRPGHYLALSYCWEEWPENNNDALKAKLKELSRRLSVRYFWVDRWCIRQHDDADKAREIGRMREYYMGASGCVVLAGPDAEPFRCLPQHNGAILSAYQQVLQNSAGLQSLIRCKWAARVWTLQEALLSRQLVYAVQDQLIDGDFISELVAYVETFAEEYTGDTATGNIEWIGGFGSYRWDASAATAVYPRQFRVQEDPDGSLRFTIIRTVFGGEQQYEELQSIGGITMPFEEALTMITDRDATKEEDYVYGVLGICEGGDKIDVKYGISWLTMLEKLQKAGMITERQLASSTINELPGMSWLPKCGPGYGPFKNVERLAAFIRRPKLSFSKQGVIVLGAAFEWEDYKCEDVDFLNIHGMACRLVRGTIRFPDTPGLVARVGGTTTHKDGFRGDRMSGTHVMLCRDVDEKTPDTVAIKISGDIEGGHVRREDGYVLELHHWVKGDLRLLKGKQWIIIK</sequence>
<accession>A0AAD9SGJ1</accession>
<dbReference type="InterPro" id="IPR010730">
    <property type="entry name" value="HET"/>
</dbReference>
<dbReference type="AlphaFoldDB" id="A0AAD9SGJ1"/>
<evidence type="ECO:0000313" key="3">
    <source>
        <dbReference type="Proteomes" id="UP001265746"/>
    </source>
</evidence>
<keyword evidence="3" id="KW-1185">Reference proteome</keyword>
<evidence type="ECO:0000259" key="1">
    <source>
        <dbReference type="Pfam" id="PF06985"/>
    </source>
</evidence>
<dbReference type="InterPro" id="IPR052895">
    <property type="entry name" value="HetReg/Transcr_Mod"/>
</dbReference>
<organism evidence="2 3">
    <name type="scientific">Phomopsis amygdali</name>
    <name type="common">Fusicoccum amygdali</name>
    <dbReference type="NCBI Taxonomy" id="1214568"/>
    <lineage>
        <taxon>Eukaryota</taxon>
        <taxon>Fungi</taxon>
        <taxon>Dikarya</taxon>
        <taxon>Ascomycota</taxon>
        <taxon>Pezizomycotina</taxon>
        <taxon>Sordariomycetes</taxon>
        <taxon>Sordariomycetidae</taxon>
        <taxon>Diaporthales</taxon>
        <taxon>Diaporthaceae</taxon>
        <taxon>Diaporthe</taxon>
    </lineage>
</organism>
<protein>
    <recommendedName>
        <fullName evidence="1">Heterokaryon incompatibility domain-containing protein</fullName>
    </recommendedName>
</protein>
<reference evidence="2" key="1">
    <citation type="submission" date="2023-06" db="EMBL/GenBank/DDBJ databases">
        <authorList>
            <person name="Noh H."/>
        </authorList>
    </citation>
    <scope>NUCLEOTIDE SEQUENCE</scope>
    <source>
        <strain evidence="2">DUCC20226</strain>
    </source>
</reference>
<dbReference type="PANTHER" id="PTHR24148:SF81">
    <property type="entry name" value="HETEROKARYON INCOMPATIBILITY DOMAIN-CONTAINING PROTEIN"/>
    <property type="match status" value="1"/>
</dbReference>
<dbReference type="Proteomes" id="UP001265746">
    <property type="component" value="Unassembled WGS sequence"/>
</dbReference>
<dbReference type="EMBL" id="JAUJFL010000003">
    <property type="protein sequence ID" value="KAK2607035.1"/>
    <property type="molecule type" value="Genomic_DNA"/>
</dbReference>
<name>A0AAD9SGJ1_PHOAM</name>